<proteinExistence type="predicted"/>
<sequence length="154" mass="17916">MKRLLRILLIVFVVGAIVIQFFRPEKNLGTSTPDHIFEKEQIPENVKTILKNACMDCHSDQTNYLWYHNIVPVAWMINDHIVEGKDELNFSEWGQLDTFDKIGALEEICREVERKKMPIKAYVQMHKEARLTEEQVAALCAWTEKLSEELIGAE</sequence>
<evidence type="ECO:0000259" key="1">
    <source>
        <dbReference type="SMART" id="SM01235"/>
    </source>
</evidence>
<evidence type="ECO:0000313" key="3">
    <source>
        <dbReference type="Proteomes" id="UP000428260"/>
    </source>
</evidence>
<reference evidence="2 3" key="1">
    <citation type="submission" date="2019-11" db="EMBL/GenBank/DDBJ databases">
        <authorList>
            <person name="Zheng R.K."/>
            <person name="Sun C.M."/>
        </authorList>
    </citation>
    <scope>NUCLEOTIDE SEQUENCE [LARGE SCALE GENOMIC DNA]</scope>
    <source>
        <strain evidence="2 3">WC007</strain>
    </source>
</reference>
<dbReference type="RefSeq" id="WP_158862718.1">
    <property type="nucleotide sequence ID" value="NZ_CP046401.1"/>
</dbReference>
<dbReference type="AlphaFoldDB" id="A0A6I6JNF9"/>
<organism evidence="2 3">
    <name type="scientific">Maribellus comscasis</name>
    <dbReference type="NCBI Taxonomy" id="2681766"/>
    <lineage>
        <taxon>Bacteria</taxon>
        <taxon>Pseudomonadati</taxon>
        <taxon>Bacteroidota</taxon>
        <taxon>Bacteroidia</taxon>
        <taxon>Marinilabiliales</taxon>
        <taxon>Prolixibacteraceae</taxon>
        <taxon>Maribellus</taxon>
    </lineage>
</organism>
<dbReference type="SUPFAM" id="SSF46626">
    <property type="entry name" value="Cytochrome c"/>
    <property type="match status" value="1"/>
</dbReference>
<accession>A0A6I6JNF9</accession>
<dbReference type="SMART" id="SM01235">
    <property type="entry name" value="Haem_bd"/>
    <property type="match status" value="1"/>
</dbReference>
<keyword evidence="3" id="KW-1185">Reference proteome</keyword>
<dbReference type="InterPro" id="IPR025992">
    <property type="entry name" value="Haem-bd"/>
</dbReference>
<evidence type="ECO:0000313" key="2">
    <source>
        <dbReference type="EMBL" id="QGY42510.1"/>
    </source>
</evidence>
<dbReference type="GO" id="GO:0009055">
    <property type="term" value="F:electron transfer activity"/>
    <property type="evidence" value="ECO:0007669"/>
    <property type="project" value="InterPro"/>
</dbReference>
<name>A0A6I6JNF9_9BACT</name>
<feature type="domain" description="Haem-binding" evidence="1">
    <location>
        <begin position="13"/>
        <end position="147"/>
    </location>
</feature>
<dbReference type="Pfam" id="PF14376">
    <property type="entry name" value="Haem_bd"/>
    <property type="match status" value="1"/>
</dbReference>
<protein>
    <submittedName>
        <fullName evidence="2">Cytochrome C</fullName>
    </submittedName>
</protein>
<dbReference type="InterPro" id="IPR036909">
    <property type="entry name" value="Cyt_c-like_dom_sf"/>
</dbReference>
<dbReference type="EMBL" id="CP046401">
    <property type="protein sequence ID" value="QGY42510.1"/>
    <property type="molecule type" value="Genomic_DNA"/>
</dbReference>
<dbReference type="Proteomes" id="UP000428260">
    <property type="component" value="Chromosome"/>
</dbReference>
<dbReference type="KEGG" id="mcos:GM418_02225"/>
<dbReference type="GO" id="GO:0020037">
    <property type="term" value="F:heme binding"/>
    <property type="evidence" value="ECO:0007669"/>
    <property type="project" value="InterPro"/>
</dbReference>
<gene>
    <name evidence="2" type="ORF">GM418_02225</name>
</gene>